<dbReference type="AlphaFoldDB" id="A0A5N6PFK0"/>
<organism evidence="2 3">
    <name type="scientific">Mikania micrantha</name>
    <name type="common">bitter vine</name>
    <dbReference type="NCBI Taxonomy" id="192012"/>
    <lineage>
        <taxon>Eukaryota</taxon>
        <taxon>Viridiplantae</taxon>
        <taxon>Streptophyta</taxon>
        <taxon>Embryophyta</taxon>
        <taxon>Tracheophyta</taxon>
        <taxon>Spermatophyta</taxon>
        <taxon>Magnoliopsida</taxon>
        <taxon>eudicotyledons</taxon>
        <taxon>Gunneridae</taxon>
        <taxon>Pentapetalae</taxon>
        <taxon>asterids</taxon>
        <taxon>campanulids</taxon>
        <taxon>Asterales</taxon>
        <taxon>Asteraceae</taxon>
        <taxon>Asteroideae</taxon>
        <taxon>Heliantheae alliance</taxon>
        <taxon>Eupatorieae</taxon>
        <taxon>Mikania</taxon>
    </lineage>
</organism>
<evidence type="ECO:0000313" key="2">
    <source>
        <dbReference type="EMBL" id="KAD6453454.1"/>
    </source>
</evidence>
<comment type="caution">
    <text evidence="2">The sequence shown here is derived from an EMBL/GenBank/DDBJ whole genome shotgun (WGS) entry which is preliminary data.</text>
</comment>
<sequence length="179" mass="19814">MGTTCWAHSSLLLDLMGLICGIILANWAWVWTARILLKIGLTLVVVKWISWPLGGRLHIRSTVKGGKEAAGFTSCHVNYWELDDGGCIGGAHEFRQTTMNVHLSVLQLAQGVGSFGCKSLFWVCLLSFFGLLVSRGLKHEGWRQDGWIKQDDSIQGGWMQEPEVFGSTVVMWGRTGYAS</sequence>
<feature type="transmembrane region" description="Helical" evidence="1">
    <location>
        <begin position="6"/>
        <end position="28"/>
    </location>
</feature>
<protein>
    <submittedName>
        <fullName evidence="2">Uncharacterized protein</fullName>
    </submittedName>
</protein>
<dbReference type="Proteomes" id="UP000326396">
    <property type="component" value="Linkage Group LG12"/>
</dbReference>
<dbReference type="EMBL" id="SZYD01000004">
    <property type="protein sequence ID" value="KAD6453454.1"/>
    <property type="molecule type" value="Genomic_DNA"/>
</dbReference>
<reference evidence="2 3" key="1">
    <citation type="submission" date="2019-05" db="EMBL/GenBank/DDBJ databases">
        <title>Mikania micrantha, genome provides insights into the molecular mechanism of rapid growth.</title>
        <authorList>
            <person name="Liu B."/>
        </authorList>
    </citation>
    <scope>NUCLEOTIDE SEQUENCE [LARGE SCALE GENOMIC DNA]</scope>
    <source>
        <strain evidence="2">NLD-2019</strain>
        <tissue evidence="2">Leaf</tissue>
    </source>
</reference>
<accession>A0A5N6PFK0</accession>
<keyword evidence="1" id="KW-0812">Transmembrane</keyword>
<keyword evidence="1" id="KW-0472">Membrane</keyword>
<proteinExistence type="predicted"/>
<name>A0A5N6PFK0_9ASTR</name>
<keyword evidence="3" id="KW-1185">Reference proteome</keyword>
<evidence type="ECO:0000256" key="1">
    <source>
        <dbReference type="SAM" id="Phobius"/>
    </source>
</evidence>
<gene>
    <name evidence="2" type="ORF">E3N88_08159</name>
</gene>
<keyword evidence="1" id="KW-1133">Transmembrane helix</keyword>
<evidence type="ECO:0000313" key="3">
    <source>
        <dbReference type="Proteomes" id="UP000326396"/>
    </source>
</evidence>